<keyword evidence="3" id="KW-1185">Reference proteome</keyword>
<sequence length="243" mass="27904">MSEFLQVRFDWTDLLFAAILLFVGYLLLQFMSQRLRRKPLLGRFTRQVEETLSAILLLYEPISILLLGIILLFISPLPHGILLLLIVTAGFSRLRDYFSGRVLLFKPLVKEGKRMKTGKSTGVITQINRLGLYLQTSEGLHFVNYSSLLTEGYSLVTGKEYGGYYQLNITPPAAEKEAHPFRFLQDKFLTTPYLDRSFRPELFPGDSSEHKIKARISVREEKHLRELLSLMAEWGYPATVAKK</sequence>
<reference evidence="3" key="1">
    <citation type="submission" date="2016-10" db="EMBL/GenBank/DDBJ databases">
        <authorList>
            <person name="Varghese N."/>
            <person name="Submissions S."/>
        </authorList>
    </citation>
    <scope>NUCLEOTIDE SEQUENCE [LARGE SCALE GENOMIC DNA]</scope>
    <source>
        <strain evidence="3">DSM 24740</strain>
    </source>
</reference>
<dbReference type="InParanoid" id="A0A1H9MYD8"/>
<dbReference type="EMBL" id="FOFB01000032">
    <property type="protein sequence ID" value="SER28714.1"/>
    <property type="molecule type" value="Genomic_DNA"/>
</dbReference>
<evidence type="ECO:0000313" key="2">
    <source>
        <dbReference type="EMBL" id="SER28714.1"/>
    </source>
</evidence>
<keyword evidence="1" id="KW-0472">Membrane</keyword>
<gene>
    <name evidence="2" type="ORF">SAMN05444359_13248</name>
</gene>
<protein>
    <submittedName>
        <fullName evidence="2">Uncharacterized protein</fullName>
    </submittedName>
</protein>
<accession>A0A1H9MYD8</accession>
<keyword evidence="1" id="KW-0812">Transmembrane</keyword>
<dbReference type="AlphaFoldDB" id="A0A1H9MYD8"/>
<name>A0A1H9MYD8_9BACT</name>
<organism evidence="2 3">
    <name type="scientific">Neolewinella agarilytica</name>
    <dbReference type="NCBI Taxonomy" id="478744"/>
    <lineage>
        <taxon>Bacteria</taxon>
        <taxon>Pseudomonadati</taxon>
        <taxon>Bacteroidota</taxon>
        <taxon>Saprospiria</taxon>
        <taxon>Saprospirales</taxon>
        <taxon>Lewinellaceae</taxon>
        <taxon>Neolewinella</taxon>
    </lineage>
</organism>
<dbReference type="RefSeq" id="WP_090172637.1">
    <property type="nucleotide sequence ID" value="NZ_FOFB01000032.1"/>
</dbReference>
<keyword evidence="1" id="KW-1133">Transmembrane helix</keyword>
<feature type="transmembrane region" description="Helical" evidence="1">
    <location>
        <begin position="52"/>
        <end position="74"/>
    </location>
</feature>
<dbReference type="STRING" id="478744.SAMN05444359_13248"/>
<dbReference type="Proteomes" id="UP000199021">
    <property type="component" value="Unassembled WGS sequence"/>
</dbReference>
<feature type="transmembrane region" description="Helical" evidence="1">
    <location>
        <begin position="14"/>
        <end position="31"/>
    </location>
</feature>
<proteinExistence type="predicted"/>
<evidence type="ECO:0000313" key="3">
    <source>
        <dbReference type="Proteomes" id="UP000199021"/>
    </source>
</evidence>
<evidence type="ECO:0000256" key="1">
    <source>
        <dbReference type="SAM" id="Phobius"/>
    </source>
</evidence>
<dbReference type="OrthoDB" id="1495272at2"/>